<evidence type="ECO:0000313" key="2">
    <source>
        <dbReference type="Proteomes" id="UP000003107"/>
    </source>
</evidence>
<sequence length="61" mass="7097">MLERIYPNLQLRLNARFIALGVSFARRRFVLALSDRSFANLRLTADKTYFSAVNLAQITHR</sequence>
<dbReference type="Proteomes" id="UP000003107">
    <property type="component" value="Unassembled WGS sequence"/>
</dbReference>
<evidence type="ECO:0000313" key="1">
    <source>
        <dbReference type="EMBL" id="EET80882.1"/>
    </source>
</evidence>
<keyword evidence="2" id="KW-1185">Reference proteome</keyword>
<proteinExistence type="predicted"/>
<gene>
    <name evidence="1" type="ORF">CAMSH0001_2383</name>
</gene>
<name>C6RCK8_9BACT</name>
<dbReference type="EMBL" id="ACVQ01000001">
    <property type="protein sequence ID" value="EET80882.1"/>
    <property type="molecule type" value="Genomic_DNA"/>
</dbReference>
<accession>C6RCK8</accession>
<protein>
    <submittedName>
        <fullName evidence="1">Uncharacterized protein</fullName>
    </submittedName>
</protein>
<comment type="caution">
    <text evidence="1">The sequence shown here is derived from an EMBL/GenBank/DDBJ whole genome shotgun (WGS) entry which is preliminary data.</text>
</comment>
<reference evidence="1 2" key="1">
    <citation type="submission" date="2009-07" db="EMBL/GenBank/DDBJ databases">
        <authorList>
            <person name="Madupu R."/>
            <person name="Sebastian Y."/>
            <person name="Durkin A.S."/>
            <person name="Torralba M."/>
            <person name="Methe B."/>
            <person name="Sutton G.G."/>
            <person name="Strausberg R.L."/>
            <person name="Nelson K.E."/>
        </authorList>
    </citation>
    <scope>NUCLEOTIDE SEQUENCE [LARGE SCALE GENOMIC DNA]</scope>
    <source>
        <strain evidence="1 2">RM3277</strain>
    </source>
</reference>
<organism evidence="1 2">
    <name type="scientific">Campylobacter showae RM3277</name>
    <dbReference type="NCBI Taxonomy" id="553219"/>
    <lineage>
        <taxon>Bacteria</taxon>
        <taxon>Pseudomonadati</taxon>
        <taxon>Campylobacterota</taxon>
        <taxon>Epsilonproteobacteria</taxon>
        <taxon>Campylobacterales</taxon>
        <taxon>Campylobacteraceae</taxon>
        <taxon>Campylobacter</taxon>
    </lineage>
</organism>
<dbReference type="AlphaFoldDB" id="C6RCK8"/>